<dbReference type="Proteomes" id="UP000029994">
    <property type="component" value="Unassembled WGS sequence"/>
</dbReference>
<dbReference type="FunFam" id="3.40.1390.30:FF:000002">
    <property type="entry name" value="Nif3-like dinuclear metal center protein"/>
    <property type="match status" value="1"/>
</dbReference>
<feature type="binding site" evidence="4">
    <location>
        <position position="63"/>
    </location>
    <ligand>
        <name>a divalent metal cation</name>
        <dbReference type="ChEBI" id="CHEBI:60240"/>
        <label>1</label>
    </ligand>
</feature>
<keyword evidence="3 4" id="KW-0479">Metal-binding</keyword>
<evidence type="ECO:0000256" key="1">
    <source>
        <dbReference type="ARBA" id="ARBA00006964"/>
    </source>
</evidence>
<dbReference type="GO" id="GO:0046872">
    <property type="term" value="F:metal ion binding"/>
    <property type="evidence" value="ECO:0007669"/>
    <property type="project" value="UniProtKB-KW"/>
</dbReference>
<dbReference type="STRING" id="29495.EA26_05040"/>
<name>A0A099LTR9_9VIBR</name>
<dbReference type="GeneID" id="43682563"/>
<dbReference type="eggNOG" id="COG0327">
    <property type="taxonomic scope" value="Bacteria"/>
</dbReference>
<dbReference type="AlphaFoldDB" id="A0A099LTR9"/>
<dbReference type="RefSeq" id="WP_039424806.1">
    <property type="nucleotide sequence ID" value="NZ_CP061845.1"/>
</dbReference>
<evidence type="ECO:0000256" key="3">
    <source>
        <dbReference type="ARBA" id="ARBA00022723"/>
    </source>
</evidence>
<gene>
    <name evidence="5" type="ORF">EA26_05040</name>
</gene>
<accession>A0A099LTR9</accession>
<dbReference type="PANTHER" id="PTHR13799">
    <property type="entry name" value="NGG1 INTERACTING FACTOR 3"/>
    <property type="match status" value="1"/>
</dbReference>
<dbReference type="EMBL" id="JMCG01000001">
    <property type="protein sequence ID" value="KGK10697.1"/>
    <property type="molecule type" value="Genomic_DNA"/>
</dbReference>
<comment type="caution">
    <text evidence="5">The sequence shown here is derived from an EMBL/GenBank/DDBJ whole genome shotgun (WGS) entry which is preliminary data.</text>
</comment>
<comment type="similarity">
    <text evidence="1">Belongs to the GTP cyclohydrolase I type 2/NIF3 family.</text>
</comment>
<dbReference type="InterPro" id="IPR036069">
    <property type="entry name" value="DUF34/NIF3_sf"/>
</dbReference>
<reference evidence="5 6" key="1">
    <citation type="submission" date="2014-04" db="EMBL/GenBank/DDBJ databases">
        <title>Genome sequencing of Vibrio navarrensis strains.</title>
        <authorList>
            <person name="Gladney L.M."/>
            <person name="Katz L.S."/>
            <person name="Marino-Ramirez L."/>
            <person name="Jordan I.K."/>
        </authorList>
    </citation>
    <scope>NUCLEOTIDE SEQUENCE [LARGE SCALE GENOMIC DNA]</scope>
    <source>
        <strain evidence="5 6">ATCC 51183</strain>
    </source>
</reference>
<evidence type="ECO:0000256" key="4">
    <source>
        <dbReference type="PIRSR" id="PIRSR602678-1"/>
    </source>
</evidence>
<evidence type="ECO:0000313" key="5">
    <source>
        <dbReference type="EMBL" id="KGK10697.1"/>
    </source>
</evidence>
<protein>
    <recommendedName>
        <fullName evidence="2">GTP cyclohydrolase 1 type 2 homolog</fullName>
    </recommendedName>
</protein>
<feature type="binding site" evidence="4">
    <location>
        <position position="223"/>
    </location>
    <ligand>
        <name>a divalent metal cation</name>
        <dbReference type="ChEBI" id="CHEBI:60240"/>
        <label>1</label>
    </ligand>
</feature>
<proteinExistence type="inferred from homology"/>
<keyword evidence="6" id="KW-1185">Reference proteome</keyword>
<dbReference type="Gene3D" id="3.40.1390.30">
    <property type="entry name" value="NIF3 (NGG1p interacting factor 3)-like"/>
    <property type="match status" value="2"/>
</dbReference>
<dbReference type="GO" id="GO:0005737">
    <property type="term" value="C:cytoplasm"/>
    <property type="evidence" value="ECO:0007669"/>
    <property type="project" value="TreeGrafter"/>
</dbReference>
<dbReference type="NCBIfam" id="TIGR00486">
    <property type="entry name" value="YbgI_SA1388"/>
    <property type="match status" value="1"/>
</dbReference>
<feature type="binding site" evidence="4">
    <location>
        <position position="64"/>
    </location>
    <ligand>
        <name>a divalent metal cation</name>
        <dbReference type="ChEBI" id="CHEBI:60240"/>
        <label>2</label>
    </ligand>
</feature>
<dbReference type="InterPro" id="IPR002678">
    <property type="entry name" value="DUF34/NIF3"/>
</dbReference>
<feature type="binding site" evidence="4">
    <location>
        <position position="219"/>
    </location>
    <ligand>
        <name>a divalent metal cation</name>
        <dbReference type="ChEBI" id="CHEBI:60240"/>
        <label>1</label>
    </ligand>
</feature>
<dbReference type="Pfam" id="PF01784">
    <property type="entry name" value="DUF34_NIF3"/>
    <property type="match status" value="1"/>
</dbReference>
<dbReference type="PANTHER" id="PTHR13799:SF14">
    <property type="entry name" value="GTP CYCLOHYDROLASE 1 TYPE 2 HOMOLOG"/>
    <property type="match status" value="1"/>
</dbReference>
<evidence type="ECO:0000313" key="6">
    <source>
        <dbReference type="Proteomes" id="UP000029994"/>
    </source>
</evidence>
<organism evidence="5 6">
    <name type="scientific">Vibrio navarrensis</name>
    <dbReference type="NCBI Taxonomy" id="29495"/>
    <lineage>
        <taxon>Bacteria</taxon>
        <taxon>Pseudomonadati</taxon>
        <taxon>Pseudomonadota</taxon>
        <taxon>Gammaproteobacteria</taxon>
        <taxon>Vibrionales</taxon>
        <taxon>Vibrionaceae</taxon>
        <taxon>Vibrio</taxon>
    </lineage>
</organism>
<dbReference type="SUPFAM" id="SSF102705">
    <property type="entry name" value="NIF3 (NGG1p interacting factor 3)-like"/>
    <property type="match status" value="1"/>
</dbReference>
<feature type="binding site" evidence="4">
    <location>
        <position position="101"/>
    </location>
    <ligand>
        <name>a divalent metal cation</name>
        <dbReference type="ChEBI" id="CHEBI:60240"/>
        <label>1</label>
    </ligand>
</feature>
<sequence length="251" mass="27855">MNNLELEKILNDKLSASLIKDYCPNGLQVEGKTEIRKVITGVTASQALIEQAVEKSADALLVHHGYFWKGEPEPIRGMKGNRIRTLMRHDINLLAYHLPLDIHPQLGNNAQLANLLDIEVEGGLEGHAQSVAMFGRLRQAMSAEALADKITRVLSRQPLHIASERGQRIETIGWCTGGGQDFIELAAQRGLDAYLSGEISERTTYSAREMGIHYFSAGHHATERYGIKALGEWLAQEYGLDVEFIDIDNPV</sequence>
<evidence type="ECO:0000256" key="2">
    <source>
        <dbReference type="ARBA" id="ARBA00022112"/>
    </source>
</evidence>